<feature type="compositionally biased region" description="Low complexity" evidence="1">
    <location>
        <begin position="606"/>
        <end position="619"/>
    </location>
</feature>
<protein>
    <submittedName>
        <fullName evidence="2">Uncharacterized protein</fullName>
    </submittedName>
</protein>
<feature type="compositionally biased region" description="Basic residues" evidence="1">
    <location>
        <begin position="197"/>
        <end position="207"/>
    </location>
</feature>
<feature type="compositionally biased region" description="Low complexity" evidence="1">
    <location>
        <begin position="526"/>
        <end position="538"/>
    </location>
</feature>
<feature type="compositionally biased region" description="Basic residues" evidence="1">
    <location>
        <begin position="304"/>
        <end position="320"/>
    </location>
</feature>
<dbReference type="OrthoDB" id="125326at2759"/>
<dbReference type="Proteomes" id="UP000429607">
    <property type="component" value="Unassembled WGS sequence"/>
</dbReference>
<gene>
    <name evidence="3" type="ORF">PR001_g93</name>
    <name evidence="2" type="ORF">PR002_g2100</name>
    <name evidence="4" type="ORF">PR003_g75</name>
</gene>
<dbReference type="Proteomes" id="UP000435112">
    <property type="component" value="Unassembled WGS sequence"/>
</dbReference>
<feature type="region of interest" description="Disordered" evidence="1">
    <location>
        <begin position="64"/>
        <end position="394"/>
    </location>
</feature>
<proteinExistence type="predicted"/>
<dbReference type="EMBL" id="QXFT01000002">
    <property type="protein sequence ID" value="KAE9360636.1"/>
    <property type="molecule type" value="Genomic_DNA"/>
</dbReference>
<reference evidence="5 7" key="1">
    <citation type="submission" date="2018-09" db="EMBL/GenBank/DDBJ databases">
        <title>Genomic investigation of the strawberry pathogen Phytophthora fragariae indicates pathogenicity is determined by transcriptional variation in three key races.</title>
        <authorList>
            <person name="Adams T.M."/>
            <person name="Armitage A.D."/>
            <person name="Sobczyk M.K."/>
            <person name="Bates H.J."/>
            <person name="Dunwell J.M."/>
            <person name="Nellist C.F."/>
            <person name="Harrison R.J."/>
        </authorList>
    </citation>
    <scope>NUCLEOTIDE SEQUENCE [LARGE SCALE GENOMIC DNA]</scope>
    <source>
        <strain evidence="3 5">SCRP249</strain>
        <strain evidence="2 7">SCRP324</strain>
        <strain evidence="4 6">SCRP333</strain>
    </source>
</reference>
<organism evidence="2 7">
    <name type="scientific">Phytophthora rubi</name>
    <dbReference type="NCBI Taxonomy" id="129364"/>
    <lineage>
        <taxon>Eukaryota</taxon>
        <taxon>Sar</taxon>
        <taxon>Stramenopiles</taxon>
        <taxon>Oomycota</taxon>
        <taxon>Peronosporomycetes</taxon>
        <taxon>Peronosporales</taxon>
        <taxon>Peronosporaceae</taxon>
        <taxon>Phytophthora</taxon>
    </lineage>
</organism>
<evidence type="ECO:0000256" key="1">
    <source>
        <dbReference type="SAM" id="MobiDB-lite"/>
    </source>
</evidence>
<comment type="caution">
    <text evidence="2">The sequence shown here is derived from an EMBL/GenBank/DDBJ whole genome shotgun (WGS) entry which is preliminary data.</text>
</comment>
<dbReference type="Proteomes" id="UP000434957">
    <property type="component" value="Unassembled WGS sequence"/>
</dbReference>
<evidence type="ECO:0000313" key="6">
    <source>
        <dbReference type="Proteomes" id="UP000434957"/>
    </source>
</evidence>
<sequence>MQSPERATDRIGGPYPEEILLEAYNLEWQAIELRHQRLQKTWQQYLLIEEMELEEHRYHRQLHRLKRQEKEKQERVRERQRQQAEAEAMRRQMEREEARKKEMKRVELEKEEARKKEMKRVELEKEEARKKEKERVKLKKEEARKKEKVELEKEKNLKKKMKRMELEKKKKAKQVQENDTQTDEEEPEQTETIVKPMRVKAKSKAQKTNREPKQAKKSKPPLPKRITPTVLPPAQPEDDEVVSVSEENQAELDGYDSPPPELPDDGLLNMLDKSSDSDNEDEPSVASLILTATPSPSKAQPPPVKKKMMTPQKRFAKKKGGPPLDFNFSNAEAKRQAKAAEVAARAEEGESDEANMEPEPMPASLTPTPKKRLKRRKDALKGQNATGAGTSTVGKSLMTVMANTTVAVKPKKSGAADNAKPATTASNAARKNTQEEEHTTAPAPKKKAGGKAETMSIKQRLANAELLARMNKMQDISTPKVLGKKTKKTQSKQAPKRTDFRKVLRSDTADVDVPQGDQVIEERDLNISLNSSGLISDNDSPENLRAPTRKRPRGAVDGDVTPTKKLQFLEITKRLAKSPMPRFLRTPTPLMSPVVASGLVKPRAASPAPRAASARSTAAKDYSARRMNSAPVRPKKATNANRFGIPAGGASTAASGGGFSMFDAFVNSGSSGAIPRLKTTARGDVSPSV</sequence>
<name>A0A6A3NR25_9STRA</name>
<feature type="compositionally biased region" description="Basic and acidic residues" evidence="1">
    <location>
        <begin position="496"/>
        <end position="508"/>
    </location>
</feature>
<dbReference type="AlphaFoldDB" id="A0A6A3NR25"/>
<dbReference type="EMBL" id="QXFV01000002">
    <property type="protein sequence ID" value="KAE9052911.1"/>
    <property type="molecule type" value="Genomic_DNA"/>
</dbReference>
<feature type="compositionally biased region" description="Polar residues" evidence="1">
    <location>
        <begin position="421"/>
        <end position="431"/>
    </location>
</feature>
<feature type="compositionally biased region" description="Acidic residues" evidence="1">
    <location>
        <begin position="180"/>
        <end position="189"/>
    </location>
</feature>
<accession>A0A6A3NR25</accession>
<keyword evidence="6" id="KW-1185">Reference proteome</keyword>
<feature type="region of interest" description="Disordered" evidence="1">
    <location>
        <begin position="471"/>
        <end position="561"/>
    </location>
</feature>
<evidence type="ECO:0000313" key="3">
    <source>
        <dbReference type="EMBL" id="KAE9052911.1"/>
    </source>
</evidence>
<feature type="compositionally biased region" description="Basic residues" evidence="1">
    <location>
        <begin position="369"/>
        <end position="378"/>
    </location>
</feature>
<dbReference type="EMBL" id="QXFU01000067">
    <property type="protein sequence ID" value="KAE9045663.1"/>
    <property type="molecule type" value="Genomic_DNA"/>
</dbReference>
<feature type="region of interest" description="Disordered" evidence="1">
    <location>
        <begin position="670"/>
        <end position="689"/>
    </location>
</feature>
<evidence type="ECO:0000313" key="4">
    <source>
        <dbReference type="EMBL" id="KAE9360636.1"/>
    </source>
</evidence>
<evidence type="ECO:0000313" key="2">
    <source>
        <dbReference type="EMBL" id="KAE9045663.1"/>
    </source>
</evidence>
<feature type="compositionally biased region" description="Polar residues" evidence="1">
    <location>
        <begin position="383"/>
        <end position="394"/>
    </location>
</feature>
<feature type="compositionally biased region" description="Basic and acidic residues" evidence="1">
    <location>
        <begin position="68"/>
        <end position="155"/>
    </location>
</feature>
<evidence type="ECO:0000313" key="5">
    <source>
        <dbReference type="Proteomes" id="UP000429607"/>
    </source>
</evidence>
<feature type="region of interest" description="Disordered" evidence="1">
    <location>
        <begin position="606"/>
        <end position="649"/>
    </location>
</feature>
<evidence type="ECO:0000313" key="7">
    <source>
        <dbReference type="Proteomes" id="UP000435112"/>
    </source>
</evidence>
<feature type="region of interest" description="Disordered" evidence="1">
    <location>
        <begin position="407"/>
        <end position="454"/>
    </location>
</feature>